<proteinExistence type="predicted"/>
<evidence type="ECO:0000313" key="1">
    <source>
        <dbReference type="EMBL" id="RKS92656.1"/>
    </source>
</evidence>
<comment type="caution">
    <text evidence="1">The sequence shown here is derived from an EMBL/GenBank/DDBJ whole genome shotgun (WGS) entry which is preliminary data.</text>
</comment>
<dbReference type="Proteomes" id="UP000280091">
    <property type="component" value="Unassembled WGS sequence"/>
</dbReference>
<keyword evidence="2" id="KW-1185">Reference proteome</keyword>
<protein>
    <recommendedName>
        <fullName evidence="3">Carboxypeptidase family protein</fullName>
    </recommendedName>
</protein>
<accession>A0A495S011</accession>
<dbReference type="EMBL" id="RBXA01000003">
    <property type="protein sequence ID" value="RKS92656.1"/>
    <property type="molecule type" value="Genomic_DNA"/>
</dbReference>
<dbReference type="AlphaFoldDB" id="A0A495S011"/>
<sequence>MKRRTFIQQSAVLSTVTLFSSPLELIAKENSNCELNLASFIATGKKAIVNGFAIDAVSKDPINANIQIASDSGFYTKTRTGISQNGQYSIVGNVLNEGNHKIKVKIEADGYKTFIGTIYLTRLGCRIDSQLWSYNPDFTPDFIPKNEITDTLINSKFNFHLVRA</sequence>
<evidence type="ECO:0008006" key="3">
    <source>
        <dbReference type="Google" id="ProtNLM"/>
    </source>
</evidence>
<organism evidence="1 2">
    <name type="scientific">Flavobacterium limicola</name>
    <dbReference type="NCBI Taxonomy" id="180441"/>
    <lineage>
        <taxon>Bacteria</taxon>
        <taxon>Pseudomonadati</taxon>
        <taxon>Bacteroidota</taxon>
        <taxon>Flavobacteriia</taxon>
        <taxon>Flavobacteriales</taxon>
        <taxon>Flavobacteriaceae</taxon>
        <taxon>Flavobacterium</taxon>
    </lineage>
</organism>
<reference evidence="1 2" key="1">
    <citation type="submission" date="2018-10" db="EMBL/GenBank/DDBJ databases">
        <title>Genomic Encyclopedia of Archaeal and Bacterial Type Strains, Phase II (KMG-II): from individual species to whole genera.</title>
        <authorList>
            <person name="Goeker M."/>
        </authorList>
    </citation>
    <scope>NUCLEOTIDE SEQUENCE [LARGE SCALE GENOMIC DNA]</scope>
    <source>
        <strain evidence="1 2">DSM 15094</strain>
    </source>
</reference>
<dbReference type="RefSeq" id="WP_121365887.1">
    <property type="nucleotide sequence ID" value="NZ_RBXA01000003.1"/>
</dbReference>
<gene>
    <name evidence="1" type="ORF">BC952_2568</name>
</gene>
<name>A0A495S011_9FLAO</name>
<dbReference type="OrthoDB" id="1363051at2"/>
<evidence type="ECO:0000313" key="2">
    <source>
        <dbReference type="Proteomes" id="UP000280091"/>
    </source>
</evidence>